<dbReference type="RefSeq" id="WP_182153048.1">
    <property type="nucleotide sequence ID" value="NZ_JACEZU010000003.1"/>
</dbReference>
<protein>
    <submittedName>
        <fullName evidence="1">Uncharacterized protein</fullName>
    </submittedName>
</protein>
<evidence type="ECO:0000313" key="2">
    <source>
        <dbReference type="Proteomes" id="UP000573499"/>
    </source>
</evidence>
<dbReference type="Proteomes" id="UP000573499">
    <property type="component" value="Unassembled WGS sequence"/>
</dbReference>
<proteinExistence type="predicted"/>
<gene>
    <name evidence="1" type="ORF">H3H39_09285</name>
</gene>
<organism evidence="1 2">
    <name type="scientific">Rugamonas apoptosis</name>
    <dbReference type="NCBI Taxonomy" id="2758570"/>
    <lineage>
        <taxon>Bacteria</taxon>
        <taxon>Pseudomonadati</taxon>
        <taxon>Pseudomonadota</taxon>
        <taxon>Betaproteobacteria</taxon>
        <taxon>Burkholderiales</taxon>
        <taxon>Oxalobacteraceae</taxon>
        <taxon>Telluria group</taxon>
        <taxon>Rugamonas</taxon>
    </lineage>
</organism>
<comment type="caution">
    <text evidence="1">The sequence shown here is derived from an EMBL/GenBank/DDBJ whole genome shotgun (WGS) entry which is preliminary data.</text>
</comment>
<evidence type="ECO:0000313" key="1">
    <source>
        <dbReference type="EMBL" id="MBA5687234.1"/>
    </source>
</evidence>
<accession>A0A7W2F8Y8</accession>
<keyword evidence="2" id="KW-1185">Reference proteome</keyword>
<reference evidence="1 2" key="1">
    <citation type="submission" date="2020-07" db="EMBL/GenBank/DDBJ databases">
        <title>Novel species isolated from subtropical streams in China.</title>
        <authorList>
            <person name="Lu H."/>
        </authorList>
    </citation>
    <scope>NUCLEOTIDE SEQUENCE [LARGE SCALE GENOMIC DNA]</scope>
    <source>
        <strain evidence="1 2">LX47W</strain>
    </source>
</reference>
<name>A0A7W2F8Y8_9BURK</name>
<dbReference type="EMBL" id="JACEZU010000003">
    <property type="protein sequence ID" value="MBA5687234.1"/>
    <property type="molecule type" value="Genomic_DNA"/>
</dbReference>
<dbReference type="AlphaFoldDB" id="A0A7W2F8Y8"/>
<sequence length="126" mass="13120">MQIINSQIDDAALKAIGRDVAHLLCAGEVDALAARFGYAVALGRGPATAIREDLAECFGQVGAIGLARNLEFGCDVKFFAPNSSNLLAIVECVIPALNGADVLVEIAVTSDGSNRYATLEQISVVN</sequence>